<organism evidence="2">
    <name type="scientific">Streptomyces sp. NBC_00180</name>
    <dbReference type="NCBI Taxonomy" id="2903632"/>
    <lineage>
        <taxon>Bacteria</taxon>
        <taxon>Bacillati</taxon>
        <taxon>Actinomycetota</taxon>
        <taxon>Actinomycetes</taxon>
        <taxon>Kitasatosporales</taxon>
        <taxon>Streptomycetaceae</taxon>
        <taxon>Streptomyces</taxon>
    </lineage>
</organism>
<protein>
    <submittedName>
        <fullName evidence="2">Uncharacterized protein</fullName>
    </submittedName>
</protein>
<evidence type="ECO:0000313" key="2">
    <source>
        <dbReference type="EMBL" id="WTP89798.1"/>
    </source>
</evidence>
<feature type="compositionally biased region" description="Low complexity" evidence="1">
    <location>
        <begin position="24"/>
        <end position="44"/>
    </location>
</feature>
<reference evidence="2" key="1">
    <citation type="submission" date="2022-10" db="EMBL/GenBank/DDBJ databases">
        <title>The complete genomes of actinobacterial strains from the NBC collection.</title>
        <authorList>
            <person name="Joergensen T.S."/>
            <person name="Alvarez Arevalo M."/>
            <person name="Sterndorff E.B."/>
            <person name="Faurdal D."/>
            <person name="Vuksanovic O."/>
            <person name="Mourched A.-S."/>
            <person name="Charusanti P."/>
            <person name="Shaw S."/>
            <person name="Blin K."/>
            <person name="Weber T."/>
        </authorList>
    </citation>
    <scope>NUCLEOTIDE SEQUENCE</scope>
    <source>
        <strain evidence="2">NBC 00180</strain>
    </source>
</reference>
<proteinExistence type="predicted"/>
<gene>
    <name evidence="2" type="ORF">OG477_32535</name>
</gene>
<accession>A0AAU1I7W0</accession>
<dbReference type="AlphaFoldDB" id="A0AAU1I7W0"/>
<dbReference type="EMBL" id="CP108140">
    <property type="protein sequence ID" value="WTP89798.1"/>
    <property type="molecule type" value="Genomic_DNA"/>
</dbReference>
<feature type="region of interest" description="Disordered" evidence="1">
    <location>
        <begin position="19"/>
        <end position="49"/>
    </location>
</feature>
<sequence length="63" mass="6596">MPGHLHRLRLGEHQGYLDGAISRPTSLTDTPSAATATSLSTPTARAIATASDKSPRRCIACAH</sequence>
<evidence type="ECO:0000256" key="1">
    <source>
        <dbReference type="SAM" id="MobiDB-lite"/>
    </source>
</evidence>
<name>A0AAU1I7W0_9ACTN</name>